<dbReference type="Pfam" id="PF19055">
    <property type="entry name" value="ABC2_membrane_7"/>
    <property type="match status" value="1"/>
</dbReference>
<feature type="transmembrane region" description="Helical" evidence="10">
    <location>
        <begin position="603"/>
        <end position="626"/>
    </location>
</feature>
<feature type="transmembrane region" description="Helical" evidence="10">
    <location>
        <begin position="1194"/>
        <end position="1217"/>
    </location>
</feature>
<gene>
    <name evidence="12" type="ORF">G7Z17_g11444</name>
</gene>
<dbReference type="InterPro" id="IPR010929">
    <property type="entry name" value="PDR_CDR_ABC"/>
</dbReference>
<protein>
    <recommendedName>
        <fullName evidence="11">ABC transporter domain-containing protein</fullName>
    </recommendedName>
</protein>
<keyword evidence="6" id="KW-0067">ATP-binding</keyword>
<evidence type="ECO:0000256" key="6">
    <source>
        <dbReference type="ARBA" id="ARBA00022840"/>
    </source>
</evidence>
<keyword evidence="13" id="KW-1185">Reference proteome</keyword>
<keyword evidence="3" id="KW-0813">Transport</keyword>
<dbReference type="PROSITE" id="PS00211">
    <property type="entry name" value="ABC_TRANSPORTER_1"/>
    <property type="match status" value="1"/>
</dbReference>
<feature type="transmembrane region" description="Helical" evidence="10">
    <location>
        <begin position="1311"/>
        <end position="1331"/>
    </location>
</feature>
<feature type="transmembrane region" description="Helical" evidence="10">
    <location>
        <begin position="1283"/>
        <end position="1304"/>
    </location>
</feature>
<dbReference type="InterPro" id="IPR003439">
    <property type="entry name" value="ABC_transporter-like_ATP-bd"/>
</dbReference>
<sequence length="1466" mass="163980">MPPASEKPVHPSPPSTASGSTMTPPEPDSRNDTEDDVEARISSDILQLARRYTTQNAHPGILFPQPSDGSLDPKSPEFNARKWAKAFYEIRCKSNDDHGLRTAGIAFQNMSVYGFGTDTDFQKSVGNIFLDGVGVLKQLLNKKQQRIDILHGLEGVVHKGEMLAVLGPPGSGCSTFLRTVAGETHGFHVSDNAIINYQGIRPKQMNTAFRGESVYTAEVDAHFPHMTVGDTLYFAARARCPRTIPEGITRRQYAEHLRDVTMAMFGISHTINTRVGDDFVRGVSGGERKRVTIAEAALSYSPLQCWDNSTRGLDSANALEFCRTLRTQADVLGTTACVAIYQASQDAYDVFDKVIVLFEGRQIFFGKTGEARAYFEGLGFVCPEQQTTADFLTSMTSHSERIILPGMEGKTPRSPDEFAQAWKDSQHRIRLNAEIGGYLERHPFDSEHYQHFLTSRRNEQSTSQRANSPFTLSYWNQVILTLWRNFVLLKGDPSMTLTMLVTNLFTSLIISSIFYNLPSNTTSISKRGTLLFFIVLTNAFSSILEIMTLYAKRSIVEKHSRYAFYHPSAEALSAMVVDLPYKIINSIITNTVLYFMCNLRREAGAFFFFLLIIFVMTITMSMMFRLMGSVTKTIAQALAPSAVILLVICLYTGFAIKIQYMQNWLGWLRWINPVFYGFESVVLNEFAGRSFECSQYVPSGDGYNDILPTQKVCMIQGALAGQSLIDGESYVRTSYGYLTSHKWRNLGIMIIFLVFFMALHLITTEYVAGERSKGEVLVFTRKALKNKPKSHSDIEAPSNSHRQPPTSGDSDNSADMEKQTSIFHWKNVVYTVPIKDEERRILDHVDGWVKPGTLTALMGVSGAGKTTLLDVLASRVTMGVISGEMLVNGMPRGDSFQRKTGYVTQQDLHLHTSTVREALTFSALLRQPNTYTEQEKIDYVDKVIVMLSMEEYSDAIIGIPGEGLNVEQRKRLTIGVELAARPQLLLFLDEPTSGLDSQTSWSICNLMEKLTASGQAILCTIHQPSAMLFQRFDRLLLLAKGGRTVYFGEIGKNSTILTDYFVRNGGPALKPGSNPAEYMLEVIGAAPGAHTDIDWPDIWRKSPEYKGVQQELARLESGSAVAAQPSQLEDASKLTEFAAPFSTQFREVFWRVFQQYWRSPIYIYSKAFLSCGSALFIGLSFLNMKNTQGGLQNQMFGVFIFLTIFSQVVDQIMPVFVSQRTMYEARERPAKAYSWKAFMGANLLVELLWNSVMGILSFILWFYPIGLYRNAEPTDAVHSRGVLVFLFVWVFFLFASSFAHMVIAGLESADVAGGLVGLMTILMFSFCGILAGPKALPGFWIFMYRVNPFTYFVEGFLGAALANAAAFCSSNELVKFDAPEGQTCGEYMATFIDNAQSGTLVEPNATSCQFCSLSNTNTFLRAINVNFDNRWRNFGLMWVFIAFNLVAAMFLYWLARVPKNRKVKKD</sequence>
<evidence type="ECO:0000256" key="9">
    <source>
        <dbReference type="SAM" id="MobiDB-lite"/>
    </source>
</evidence>
<feature type="transmembrane region" description="Helical" evidence="10">
    <location>
        <begin position="495"/>
        <end position="517"/>
    </location>
</feature>
<dbReference type="Pfam" id="PF00005">
    <property type="entry name" value="ABC_tran"/>
    <property type="match status" value="2"/>
</dbReference>
<evidence type="ECO:0000313" key="12">
    <source>
        <dbReference type="EMBL" id="KAF7542591.1"/>
    </source>
</evidence>
<dbReference type="FunFam" id="3.40.50.300:FF:000054">
    <property type="entry name" value="ABC multidrug transporter atrF"/>
    <property type="match status" value="1"/>
</dbReference>
<dbReference type="InterPro" id="IPR034003">
    <property type="entry name" value="ABCG_PDR_2"/>
</dbReference>
<feature type="compositionally biased region" description="Pro residues" evidence="9">
    <location>
        <begin position="1"/>
        <end position="14"/>
    </location>
</feature>
<reference evidence="12" key="1">
    <citation type="submission" date="2020-03" db="EMBL/GenBank/DDBJ databases">
        <title>Draft Genome Sequence of Cylindrodendrum hubeiense.</title>
        <authorList>
            <person name="Buettner E."/>
            <person name="Kellner H."/>
        </authorList>
    </citation>
    <scope>NUCLEOTIDE SEQUENCE</scope>
    <source>
        <strain evidence="12">IHI 201604</strain>
    </source>
</reference>
<evidence type="ECO:0000313" key="13">
    <source>
        <dbReference type="Proteomes" id="UP000722485"/>
    </source>
</evidence>
<dbReference type="Gene3D" id="3.40.50.300">
    <property type="entry name" value="P-loop containing nucleotide triphosphate hydrolases"/>
    <property type="match status" value="2"/>
</dbReference>
<dbReference type="CDD" id="cd03232">
    <property type="entry name" value="ABCG_PDR_domain2"/>
    <property type="match status" value="1"/>
</dbReference>
<proteinExistence type="inferred from homology"/>
<comment type="similarity">
    <text evidence="2">Belongs to the ABC transporter superfamily. ABCG family. PDR (TC 3.A.1.205) subfamily.</text>
</comment>
<organism evidence="12 13">
    <name type="scientific">Cylindrodendrum hubeiense</name>
    <dbReference type="NCBI Taxonomy" id="595255"/>
    <lineage>
        <taxon>Eukaryota</taxon>
        <taxon>Fungi</taxon>
        <taxon>Dikarya</taxon>
        <taxon>Ascomycota</taxon>
        <taxon>Pezizomycotina</taxon>
        <taxon>Sordariomycetes</taxon>
        <taxon>Hypocreomycetidae</taxon>
        <taxon>Hypocreales</taxon>
        <taxon>Nectriaceae</taxon>
        <taxon>Cylindrodendrum</taxon>
    </lineage>
</organism>
<evidence type="ECO:0000256" key="8">
    <source>
        <dbReference type="ARBA" id="ARBA00023136"/>
    </source>
</evidence>
<dbReference type="SUPFAM" id="SSF52540">
    <property type="entry name" value="P-loop containing nucleoside triphosphate hydrolases"/>
    <property type="match status" value="2"/>
</dbReference>
<feature type="region of interest" description="Disordered" evidence="9">
    <location>
        <begin position="788"/>
        <end position="815"/>
    </location>
</feature>
<feature type="transmembrane region" description="Helical" evidence="10">
    <location>
        <begin position="1435"/>
        <end position="1455"/>
    </location>
</feature>
<dbReference type="InterPro" id="IPR003593">
    <property type="entry name" value="AAA+_ATPase"/>
</dbReference>
<evidence type="ECO:0000256" key="3">
    <source>
        <dbReference type="ARBA" id="ARBA00022448"/>
    </source>
</evidence>
<dbReference type="GO" id="GO:0016887">
    <property type="term" value="F:ATP hydrolysis activity"/>
    <property type="evidence" value="ECO:0007669"/>
    <property type="project" value="InterPro"/>
</dbReference>
<dbReference type="PROSITE" id="PS50893">
    <property type="entry name" value="ABC_TRANSPORTER_2"/>
    <property type="match status" value="2"/>
</dbReference>
<feature type="domain" description="ABC transporter" evidence="11">
    <location>
        <begin position="823"/>
        <end position="1065"/>
    </location>
</feature>
<evidence type="ECO:0000256" key="7">
    <source>
        <dbReference type="ARBA" id="ARBA00022989"/>
    </source>
</evidence>
<dbReference type="Pfam" id="PF06422">
    <property type="entry name" value="PDR_CDR"/>
    <property type="match status" value="1"/>
</dbReference>
<dbReference type="GO" id="GO:0016020">
    <property type="term" value="C:membrane"/>
    <property type="evidence" value="ECO:0007669"/>
    <property type="project" value="UniProtKB-SubCell"/>
</dbReference>
<feature type="transmembrane region" description="Helical" evidence="10">
    <location>
        <begin position="743"/>
        <end position="763"/>
    </location>
</feature>
<feature type="region of interest" description="Disordered" evidence="9">
    <location>
        <begin position="57"/>
        <end position="76"/>
    </location>
</feature>
<dbReference type="SMART" id="SM00382">
    <property type="entry name" value="AAA"/>
    <property type="match status" value="2"/>
</dbReference>
<feature type="transmembrane region" description="Helical" evidence="10">
    <location>
        <begin position="1238"/>
        <end position="1263"/>
    </location>
</feature>
<evidence type="ECO:0000259" key="11">
    <source>
        <dbReference type="PROSITE" id="PS50893"/>
    </source>
</evidence>
<evidence type="ECO:0000256" key="5">
    <source>
        <dbReference type="ARBA" id="ARBA00022741"/>
    </source>
</evidence>
<comment type="subcellular location">
    <subcellularLocation>
        <location evidence="1">Membrane</location>
        <topology evidence="1">Multi-pass membrane protein</topology>
    </subcellularLocation>
</comment>
<feature type="region of interest" description="Disordered" evidence="9">
    <location>
        <begin position="1"/>
        <end position="37"/>
    </location>
</feature>
<evidence type="ECO:0000256" key="10">
    <source>
        <dbReference type="SAM" id="Phobius"/>
    </source>
</evidence>
<evidence type="ECO:0000256" key="2">
    <source>
        <dbReference type="ARBA" id="ARBA00006012"/>
    </source>
</evidence>
<keyword evidence="8 10" id="KW-0472">Membrane</keyword>
<dbReference type="InterPro" id="IPR027417">
    <property type="entry name" value="P-loop_NTPase"/>
</dbReference>
<dbReference type="InterPro" id="IPR043926">
    <property type="entry name" value="ABCG_dom"/>
</dbReference>
<feature type="transmembrane region" description="Helical" evidence="10">
    <location>
        <begin position="1161"/>
        <end position="1182"/>
    </location>
</feature>
<dbReference type="CDD" id="cd03233">
    <property type="entry name" value="ABCG_PDR_domain1"/>
    <property type="match status" value="1"/>
</dbReference>
<name>A0A9P5H529_9HYPO</name>
<dbReference type="InterPro" id="IPR029481">
    <property type="entry name" value="ABC_trans_N"/>
</dbReference>
<comment type="caution">
    <text evidence="12">The sequence shown here is derived from an EMBL/GenBank/DDBJ whole genome shotgun (WGS) entry which is preliminary data.</text>
</comment>
<feature type="domain" description="ABC transporter" evidence="11">
    <location>
        <begin position="130"/>
        <end position="384"/>
    </location>
</feature>
<dbReference type="GO" id="GO:0005524">
    <property type="term" value="F:ATP binding"/>
    <property type="evidence" value="ECO:0007669"/>
    <property type="project" value="UniProtKB-KW"/>
</dbReference>
<feature type="transmembrane region" description="Helical" evidence="10">
    <location>
        <begin position="638"/>
        <end position="660"/>
    </location>
</feature>
<dbReference type="InterPro" id="IPR017871">
    <property type="entry name" value="ABC_transporter-like_CS"/>
</dbReference>
<keyword evidence="4 10" id="KW-0812">Transmembrane</keyword>
<dbReference type="EMBL" id="JAANBB010000432">
    <property type="protein sequence ID" value="KAF7542591.1"/>
    <property type="molecule type" value="Genomic_DNA"/>
</dbReference>
<keyword evidence="5" id="KW-0547">Nucleotide-binding</keyword>
<dbReference type="InterPro" id="IPR013525">
    <property type="entry name" value="ABC2_TM"/>
</dbReference>
<accession>A0A9P5H529</accession>
<evidence type="ECO:0000256" key="4">
    <source>
        <dbReference type="ARBA" id="ARBA00022692"/>
    </source>
</evidence>
<evidence type="ECO:0000256" key="1">
    <source>
        <dbReference type="ARBA" id="ARBA00004141"/>
    </source>
</evidence>
<dbReference type="Pfam" id="PF14510">
    <property type="entry name" value="ABC_trans_N"/>
    <property type="match status" value="1"/>
</dbReference>
<dbReference type="OrthoDB" id="245989at2759"/>
<dbReference type="PANTHER" id="PTHR19241">
    <property type="entry name" value="ATP-BINDING CASSETTE TRANSPORTER"/>
    <property type="match status" value="1"/>
</dbReference>
<keyword evidence="7 10" id="KW-1133">Transmembrane helix</keyword>
<dbReference type="GO" id="GO:0140359">
    <property type="term" value="F:ABC-type transporter activity"/>
    <property type="evidence" value="ECO:0007669"/>
    <property type="project" value="InterPro"/>
</dbReference>
<dbReference type="Proteomes" id="UP000722485">
    <property type="component" value="Unassembled WGS sequence"/>
</dbReference>
<dbReference type="Pfam" id="PF01061">
    <property type="entry name" value="ABC2_membrane"/>
    <property type="match status" value="2"/>
</dbReference>
<feature type="transmembrane region" description="Helical" evidence="10">
    <location>
        <begin position="529"/>
        <end position="551"/>
    </location>
</feature>
<dbReference type="InterPro" id="IPR034001">
    <property type="entry name" value="ABCG_PDR_1"/>
</dbReference>
<feature type="compositionally biased region" description="Polar residues" evidence="9">
    <location>
        <begin position="797"/>
        <end position="813"/>
    </location>
</feature>